<organism evidence="1 2">
    <name type="scientific">Methanosarcina baikalica</name>
    <dbReference type="NCBI Taxonomy" id="3073890"/>
    <lineage>
        <taxon>Archaea</taxon>
        <taxon>Methanobacteriati</taxon>
        <taxon>Methanobacteriota</taxon>
        <taxon>Stenosarchaea group</taxon>
        <taxon>Methanomicrobia</taxon>
        <taxon>Methanosarcinales</taxon>
        <taxon>Methanosarcinaceae</taxon>
        <taxon>Methanosarcina</taxon>
    </lineage>
</organism>
<dbReference type="EMBL" id="JAVKPK010000031">
    <property type="protein sequence ID" value="MDR7665926.1"/>
    <property type="molecule type" value="Genomic_DNA"/>
</dbReference>
<evidence type="ECO:0000313" key="1">
    <source>
        <dbReference type="EMBL" id="MDR7665926.1"/>
    </source>
</evidence>
<reference evidence="2" key="1">
    <citation type="submission" date="2023-07" db="EMBL/GenBank/DDBJ databases">
        <title>Whole-genome sequencing of a new Methanosarcina sp. Z-7115.</title>
        <authorList>
            <person name="Zhilina T.N."/>
            <person name="Merkel A.Y."/>
        </authorList>
    </citation>
    <scope>NUCLEOTIDE SEQUENCE [LARGE SCALE GENOMIC DNA]</scope>
    <source>
        <strain evidence="2">Z-7115</strain>
    </source>
</reference>
<accession>A0ABU2D1R2</accession>
<gene>
    <name evidence="1" type="ORF">RG963_09105</name>
</gene>
<dbReference type="Proteomes" id="UP001246244">
    <property type="component" value="Unassembled WGS sequence"/>
</dbReference>
<comment type="caution">
    <text evidence="1">The sequence shown here is derived from an EMBL/GenBank/DDBJ whole genome shotgun (WGS) entry which is preliminary data.</text>
</comment>
<keyword evidence="2" id="KW-1185">Reference proteome</keyword>
<dbReference type="PANTHER" id="PTHR37460">
    <property type="entry name" value="ENDONUCLEASE III"/>
    <property type="match status" value="1"/>
</dbReference>
<dbReference type="Pfam" id="PF01986">
    <property type="entry name" value="DUF123"/>
    <property type="match status" value="1"/>
</dbReference>
<dbReference type="InterPro" id="IPR002837">
    <property type="entry name" value="DUF123"/>
</dbReference>
<dbReference type="PANTHER" id="PTHR37460:SF1">
    <property type="entry name" value="ENDONUCLEASE III"/>
    <property type="match status" value="1"/>
</dbReference>
<protein>
    <submittedName>
        <fullName evidence="1">DUF123 domain-containing protein</fullName>
    </submittedName>
</protein>
<dbReference type="RefSeq" id="WP_310575951.1">
    <property type="nucleotide sequence ID" value="NZ_JAVKPK010000031.1"/>
</dbReference>
<evidence type="ECO:0000313" key="2">
    <source>
        <dbReference type="Proteomes" id="UP001246244"/>
    </source>
</evidence>
<sequence>MDFSEKGVYCLIFENRACKFEIGKKGEFSFLAGFHIYVGSALGSGGLKRVKRHIDLSKKRDRNPRWHVDYLHLNPSFRLISAVCAPTSARLECTLASRIGGDSVSGFGCTDCACNSHLFYRKKNPFPEITEVFEVLGLSAFMLEL</sequence>
<proteinExistence type="predicted"/>
<dbReference type="CDD" id="cd10441">
    <property type="entry name" value="GIY-YIG_COG1833"/>
    <property type="match status" value="1"/>
</dbReference>
<name>A0ABU2D1R2_9EURY</name>